<evidence type="ECO:0000313" key="2">
    <source>
        <dbReference type="EMBL" id="CAG8653733.1"/>
    </source>
</evidence>
<comment type="caution">
    <text evidence="2">The sequence shown here is derived from an EMBL/GenBank/DDBJ whole genome shotgun (WGS) entry which is preliminary data.</text>
</comment>
<evidence type="ECO:0000313" key="3">
    <source>
        <dbReference type="Proteomes" id="UP000789405"/>
    </source>
</evidence>
<reference evidence="2" key="1">
    <citation type="submission" date="2021-06" db="EMBL/GenBank/DDBJ databases">
        <authorList>
            <person name="Kallberg Y."/>
            <person name="Tangrot J."/>
            <person name="Rosling A."/>
        </authorList>
    </citation>
    <scope>NUCLEOTIDE SEQUENCE</scope>
    <source>
        <strain evidence="2">MA453B</strain>
    </source>
</reference>
<feature type="region of interest" description="Disordered" evidence="1">
    <location>
        <begin position="1"/>
        <end position="30"/>
    </location>
</feature>
<dbReference type="Proteomes" id="UP000789405">
    <property type="component" value="Unassembled WGS sequence"/>
</dbReference>
<proteinExistence type="predicted"/>
<feature type="non-terminal residue" evidence="2">
    <location>
        <position position="262"/>
    </location>
</feature>
<gene>
    <name evidence="2" type="ORF">DERYTH_LOCUS10326</name>
</gene>
<accession>A0A9N9H3D6</accession>
<dbReference type="OrthoDB" id="2399552at2759"/>
<organism evidence="2 3">
    <name type="scientific">Dentiscutata erythropus</name>
    <dbReference type="NCBI Taxonomy" id="1348616"/>
    <lineage>
        <taxon>Eukaryota</taxon>
        <taxon>Fungi</taxon>
        <taxon>Fungi incertae sedis</taxon>
        <taxon>Mucoromycota</taxon>
        <taxon>Glomeromycotina</taxon>
        <taxon>Glomeromycetes</taxon>
        <taxon>Diversisporales</taxon>
        <taxon>Gigasporaceae</taxon>
        <taxon>Dentiscutata</taxon>
    </lineage>
</organism>
<dbReference type="EMBL" id="CAJVPY010005964">
    <property type="protein sequence ID" value="CAG8653733.1"/>
    <property type="molecule type" value="Genomic_DNA"/>
</dbReference>
<keyword evidence="3" id="KW-1185">Reference proteome</keyword>
<feature type="compositionally biased region" description="Polar residues" evidence="1">
    <location>
        <begin position="1"/>
        <end position="23"/>
    </location>
</feature>
<evidence type="ECO:0000256" key="1">
    <source>
        <dbReference type="SAM" id="MobiDB-lite"/>
    </source>
</evidence>
<protein>
    <submittedName>
        <fullName evidence="2">8443_t:CDS:1</fullName>
    </submittedName>
</protein>
<sequence length="262" mass="30270">MASQNSETASNIFSISENKPQEYSETNETNESSQLLTKCRNISGKKQGDIWLYVNQGISLGQEHYKASCKYCPVSWERGRPDDMRLHLAQQCLNVPDEIKYFWRDFIAEEKTPTRKKTKHNQSEITIHFSTIKPLPEAQRMVLDKIYETAALIWNDLHYSEESCTQLLVEMRSWKRKDEPYHLSYNSTHENTNNGETNNLDDINESEYLESLTLNIADSVDLILTEFLASGNAIFSLEPVTNNRARDVGNMSYDPIELARQM</sequence>
<dbReference type="AlphaFoldDB" id="A0A9N9H3D6"/>
<name>A0A9N9H3D6_9GLOM</name>